<dbReference type="InterPro" id="IPR002347">
    <property type="entry name" value="SDR_fam"/>
</dbReference>
<keyword evidence="4" id="KW-1185">Reference proteome</keyword>
<dbReference type="NCBIfam" id="NF005559">
    <property type="entry name" value="PRK07231.1"/>
    <property type="match status" value="1"/>
</dbReference>
<proteinExistence type="inferred from homology"/>
<dbReference type="Proteomes" id="UP000182063">
    <property type="component" value="Chromosome"/>
</dbReference>
<dbReference type="FunFam" id="3.40.50.720:FF:000084">
    <property type="entry name" value="Short-chain dehydrogenase reductase"/>
    <property type="match status" value="1"/>
</dbReference>
<name>A0A1L3ZSQ0_9SPHN</name>
<evidence type="ECO:0000313" key="3">
    <source>
        <dbReference type="EMBL" id="API58661.1"/>
    </source>
</evidence>
<dbReference type="InterPro" id="IPR036291">
    <property type="entry name" value="NAD(P)-bd_dom_sf"/>
</dbReference>
<dbReference type="Gene3D" id="3.40.50.720">
    <property type="entry name" value="NAD(P)-binding Rossmann-like Domain"/>
    <property type="match status" value="1"/>
</dbReference>
<dbReference type="PANTHER" id="PTHR24321:SF8">
    <property type="entry name" value="ESTRADIOL 17-BETA-DEHYDROGENASE 8-RELATED"/>
    <property type="match status" value="1"/>
</dbReference>
<gene>
    <name evidence="3" type="ORF">BSL82_04500</name>
</gene>
<dbReference type="Pfam" id="PF13561">
    <property type="entry name" value="adh_short_C2"/>
    <property type="match status" value="1"/>
</dbReference>
<keyword evidence="2" id="KW-0560">Oxidoreductase</keyword>
<dbReference type="PRINTS" id="PR00080">
    <property type="entry name" value="SDRFAMILY"/>
</dbReference>
<dbReference type="AlphaFoldDB" id="A0A1L3ZSQ0"/>
<dbReference type="STRING" id="1921510.BSL82_04500"/>
<evidence type="ECO:0000313" key="4">
    <source>
        <dbReference type="Proteomes" id="UP000182063"/>
    </source>
</evidence>
<evidence type="ECO:0000256" key="1">
    <source>
        <dbReference type="ARBA" id="ARBA00006484"/>
    </source>
</evidence>
<dbReference type="CDD" id="cd05233">
    <property type="entry name" value="SDR_c"/>
    <property type="match status" value="1"/>
</dbReference>
<dbReference type="InterPro" id="IPR020904">
    <property type="entry name" value="Sc_DH/Rdtase_CS"/>
</dbReference>
<evidence type="ECO:0000256" key="2">
    <source>
        <dbReference type="ARBA" id="ARBA00023002"/>
    </source>
</evidence>
<organism evidence="3 4">
    <name type="scientific">Tardibacter chloracetimidivorans</name>
    <dbReference type="NCBI Taxonomy" id="1921510"/>
    <lineage>
        <taxon>Bacteria</taxon>
        <taxon>Pseudomonadati</taxon>
        <taxon>Pseudomonadota</taxon>
        <taxon>Alphaproteobacteria</taxon>
        <taxon>Sphingomonadales</taxon>
        <taxon>Sphingomonadaceae</taxon>
        <taxon>Tardibacter</taxon>
    </lineage>
</organism>
<dbReference type="PRINTS" id="PR00081">
    <property type="entry name" value="GDHRDH"/>
</dbReference>
<protein>
    <submittedName>
        <fullName evidence="3">Glucose dehydrogenase</fullName>
    </submittedName>
</protein>
<dbReference type="GO" id="GO:0016491">
    <property type="term" value="F:oxidoreductase activity"/>
    <property type="evidence" value="ECO:0007669"/>
    <property type="project" value="UniProtKB-KW"/>
</dbReference>
<dbReference type="OrthoDB" id="9792355at2"/>
<dbReference type="RefSeq" id="WP_072596221.1">
    <property type="nucleotide sequence ID" value="NZ_CP018221.1"/>
</dbReference>
<dbReference type="KEGG" id="sphj:BSL82_04500"/>
<dbReference type="EMBL" id="CP018221">
    <property type="protein sequence ID" value="API58661.1"/>
    <property type="molecule type" value="Genomic_DNA"/>
</dbReference>
<comment type="similarity">
    <text evidence="1">Belongs to the short-chain dehydrogenases/reductases (SDR) family.</text>
</comment>
<reference evidence="4" key="1">
    <citation type="submission" date="2016-11" db="EMBL/GenBank/DDBJ databases">
        <title>Complete Genome Sequence of alachlor-degrading Sphingomonas sp. strain JJ-A5.</title>
        <authorList>
            <person name="Lee H."/>
            <person name="Ka J.-O."/>
        </authorList>
    </citation>
    <scope>NUCLEOTIDE SEQUENCE [LARGE SCALE GENOMIC DNA]</scope>
    <source>
        <strain evidence="4">JJ-A5</strain>
    </source>
</reference>
<accession>A0A1L3ZSQ0</accession>
<dbReference type="PROSITE" id="PS00061">
    <property type="entry name" value="ADH_SHORT"/>
    <property type="match status" value="1"/>
</dbReference>
<dbReference type="SUPFAM" id="SSF51735">
    <property type="entry name" value="NAD(P)-binding Rossmann-fold domains"/>
    <property type="match status" value="1"/>
</dbReference>
<sequence length="255" mass="26557">MQLSLQGNVAVVTGGAQGMGQAVARLFASCGAQVMIGDIDEVRGRATVADLAKSGGSVEFRYLDVSKAESVSAFIAETVQRYGCVNIAVNNAAVGPRTQAIVDCNSEEYDRIFSVDLKGVALSMQFEIAQMITQGRGGAVVNIGSSASFRPTPLAGAYTAAKHGVIGLTKVAAVENGVHGIRVNAVAPGATDTPMLREYMEHNQVSPEEVADQMSLLGRLATPEDIANACLFLCSDMSSYITGATICVDGGYVAR</sequence>
<dbReference type="PANTHER" id="PTHR24321">
    <property type="entry name" value="DEHYDROGENASES, SHORT CHAIN"/>
    <property type="match status" value="1"/>
</dbReference>